<reference evidence="1" key="2">
    <citation type="journal article" date="2021" name="PeerJ">
        <title>Extensive microbial diversity within the chicken gut microbiome revealed by metagenomics and culture.</title>
        <authorList>
            <person name="Gilroy R."/>
            <person name="Ravi A."/>
            <person name="Getino M."/>
            <person name="Pursley I."/>
            <person name="Horton D.L."/>
            <person name="Alikhan N.F."/>
            <person name="Baker D."/>
            <person name="Gharbi K."/>
            <person name="Hall N."/>
            <person name="Watson M."/>
            <person name="Adriaenssens E.M."/>
            <person name="Foster-Nyarko E."/>
            <person name="Jarju S."/>
            <person name="Secka A."/>
            <person name="Antonio M."/>
            <person name="Oren A."/>
            <person name="Chaudhuri R.R."/>
            <person name="La Ragione R."/>
            <person name="Hildebrand F."/>
            <person name="Pallen M.J."/>
        </authorList>
    </citation>
    <scope>NUCLEOTIDE SEQUENCE</scope>
    <source>
        <strain evidence="1">ChiSjej1B19-3389</strain>
    </source>
</reference>
<reference evidence="1" key="1">
    <citation type="submission" date="2020-10" db="EMBL/GenBank/DDBJ databases">
        <authorList>
            <person name="Gilroy R."/>
        </authorList>
    </citation>
    <scope>NUCLEOTIDE SEQUENCE</scope>
    <source>
        <strain evidence="1">ChiSjej1B19-3389</strain>
    </source>
</reference>
<protein>
    <submittedName>
        <fullName evidence="1">Uncharacterized protein</fullName>
    </submittedName>
</protein>
<dbReference type="SUPFAM" id="SSF88946">
    <property type="entry name" value="Sigma2 domain of RNA polymerase sigma factors"/>
    <property type="match status" value="1"/>
</dbReference>
<dbReference type="AlphaFoldDB" id="A0A9D0ZIN7"/>
<gene>
    <name evidence="1" type="ORF">IAD32_06810</name>
</gene>
<dbReference type="InterPro" id="IPR013325">
    <property type="entry name" value="RNA_pol_sigma_r2"/>
</dbReference>
<dbReference type="Proteomes" id="UP000886787">
    <property type="component" value="Unassembled WGS sequence"/>
</dbReference>
<comment type="caution">
    <text evidence="1">The sequence shown here is derived from an EMBL/GenBank/DDBJ whole genome shotgun (WGS) entry which is preliminary data.</text>
</comment>
<sequence>MKHRIPIYQYTVSQVSLREYDFQQVQKILNGAQELWDPLYQASYEIVVQCAVKTDHNRLLKSDDYRDITDEAFTTCYTQLDRYKGWSRFSYWVGGYAKILQETAAHGS</sequence>
<dbReference type="GO" id="GO:0006352">
    <property type="term" value="P:DNA-templated transcription initiation"/>
    <property type="evidence" value="ECO:0007669"/>
    <property type="project" value="InterPro"/>
</dbReference>
<evidence type="ECO:0000313" key="1">
    <source>
        <dbReference type="EMBL" id="HIQ80979.1"/>
    </source>
</evidence>
<organism evidence="1 2">
    <name type="scientific">Candidatus Scatavimonas merdigallinarum</name>
    <dbReference type="NCBI Taxonomy" id="2840914"/>
    <lineage>
        <taxon>Bacteria</taxon>
        <taxon>Bacillati</taxon>
        <taxon>Bacillota</taxon>
        <taxon>Clostridia</taxon>
        <taxon>Eubacteriales</taxon>
        <taxon>Oscillospiraceae</taxon>
        <taxon>Oscillospiraceae incertae sedis</taxon>
        <taxon>Candidatus Scatavimonas</taxon>
    </lineage>
</organism>
<evidence type="ECO:0000313" key="2">
    <source>
        <dbReference type="Proteomes" id="UP000886787"/>
    </source>
</evidence>
<dbReference type="GO" id="GO:0003700">
    <property type="term" value="F:DNA-binding transcription factor activity"/>
    <property type="evidence" value="ECO:0007669"/>
    <property type="project" value="InterPro"/>
</dbReference>
<dbReference type="EMBL" id="DVFW01000030">
    <property type="protein sequence ID" value="HIQ80979.1"/>
    <property type="molecule type" value="Genomic_DNA"/>
</dbReference>
<proteinExistence type="predicted"/>
<accession>A0A9D0ZIN7</accession>
<name>A0A9D0ZIN7_9FIRM</name>
<dbReference type="Gene3D" id="1.10.1740.10">
    <property type="match status" value="1"/>
</dbReference>